<reference evidence="2 3" key="1">
    <citation type="submission" date="2011-11" db="EMBL/GenBank/DDBJ databases">
        <title>Complete sequence of Spirochaeta sp. grapes.</title>
        <authorList>
            <consortium name="US DOE Joint Genome Institute"/>
            <person name="Lucas S."/>
            <person name="Han J."/>
            <person name="Lapidus A."/>
            <person name="Cheng J.-F."/>
            <person name="Goodwin L."/>
            <person name="Pitluck S."/>
            <person name="Peters L."/>
            <person name="Ovchinnikova G."/>
            <person name="Munk A.C."/>
            <person name="Detter J.C."/>
            <person name="Han C."/>
            <person name="Tapia R."/>
            <person name="Land M."/>
            <person name="Hauser L."/>
            <person name="Kyrpides N."/>
            <person name="Ivanova N."/>
            <person name="Pagani I."/>
            <person name="Ritalahtilisa K."/>
            <person name="Loeffler F."/>
            <person name="Woyke T."/>
        </authorList>
    </citation>
    <scope>NUCLEOTIDE SEQUENCE [LARGE SCALE GENOMIC DNA]</scope>
    <source>
        <strain evidence="3">ATCC BAA-1885 / DSM 22778 / Grapes</strain>
    </source>
</reference>
<dbReference type="PROSITE" id="PS51257">
    <property type="entry name" value="PROKAR_LIPOPROTEIN"/>
    <property type="match status" value="1"/>
</dbReference>
<proteinExistence type="predicted"/>
<dbReference type="Proteomes" id="UP000005632">
    <property type="component" value="Chromosome"/>
</dbReference>
<dbReference type="RefSeq" id="WP_014269326.1">
    <property type="nucleotide sequence ID" value="NC_016633.1"/>
</dbReference>
<sequence length="157" mass="18664">MIEKYGLALLCLLLNFLAFTACLRFLFSRQGFYWVVPLLVTLFLIWPNAQTLYAIASQPKGIATTFNLKEFQPVMLSLFWYTMIVTFHYALKKTVTSNYHREQVKKNLHEARYQQKVETATYERRIARQKNYYSKAPARVPVTNTYSQYWTDLFDQF</sequence>
<gene>
    <name evidence="2" type="ordered locus">SpiGrapes_0635</name>
</gene>
<keyword evidence="3" id="KW-1185">Reference proteome</keyword>
<accession>G8QXX2</accession>
<keyword evidence="1" id="KW-0812">Transmembrane</keyword>
<evidence type="ECO:0000313" key="3">
    <source>
        <dbReference type="Proteomes" id="UP000005632"/>
    </source>
</evidence>
<dbReference type="KEGG" id="sgp:SpiGrapes_0635"/>
<keyword evidence="1" id="KW-0472">Membrane</keyword>
<dbReference type="OrthoDB" id="370947at2"/>
<dbReference type="HOGENOM" id="CLU_1676714_0_0_12"/>
<organism evidence="2 3">
    <name type="scientific">Sphaerochaeta pleomorpha (strain ATCC BAA-1885 / DSM 22778 / Grapes)</name>
    <dbReference type="NCBI Taxonomy" id="158190"/>
    <lineage>
        <taxon>Bacteria</taxon>
        <taxon>Pseudomonadati</taxon>
        <taxon>Spirochaetota</taxon>
        <taxon>Spirochaetia</taxon>
        <taxon>Spirochaetales</taxon>
        <taxon>Sphaerochaetaceae</taxon>
        <taxon>Sphaerochaeta</taxon>
    </lineage>
</organism>
<evidence type="ECO:0000256" key="1">
    <source>
        <dbReference type="SAM" id="Phobius"/>
    </source>
</evidence>
<feature type="transmembrane region" description="Helical" evidence="1">
    <location>
        <begin position="6"/>
        <end position="27"/>
    </location>
</feature>
<dbReference type="AlphaFoldDB" id="G8QXX2"/>
<name>G8QXX2_SPHPG</name>
<feature type="transmembrane region" description="Helical" evidence="1">
    <location>
        <begin position="71"/>
        <end position="91"/>
    </location>
</feature>
<feature type="transmembrane region" description="Helical" evidence="1">
    <location>
        <begin position="34"/>
        <end position="56"/>
    </location>
</feature>
<evidence type="ECO:0000313" key="2">
    <source>
        <dbReference type="EMBL" id="AEV28477.1"/>
    </source>
</evidence>
<protein>
    <submittedName>
        <fullName evidence="2">Uncharacterized protein</fullName>
    </submittedName>
</protein>
<dbReference type="EMBL" id="CP003155">
    <property type="protein sequence ID" value="AEV28477.1"/>
    <property type="molecule type" value="Genomic_DNA"/>
</dbReference>
<keyword evidence="1" id="KW-1133">Transmembrane helix</keyword>
<dbReference type="STRING" id="158190.SpiGrapes_0635"/>